<comment type="subcellular location">
    <subcellularLocation>
        <location evidence="1 8">Cell membrane</location>
        <topology evidence="1 8">Multi-pass membrane protein</topology>
    </subcellularLocation>
</comment>
<evidence type="ECO:0000256" key="4">
    <source>
        <dbReference type="ARBA" id="ARBA00022989"/>
    </source>
</evidence>
<keyword evidence="9" id="KW-1185">Reference proteome</keyword>
<gene>
    <name evidence="10" type="primary">LOC115632730</name>
</gene>
<feature type="transmembrane region" description="Helical" evidence="8">
    <location>
        <begin position="302"/>
        <end position="324"/>
    </location>
</feature>
<dbReference type="InterPro" id="IPR013604">
    <property type="entry name" value="7TM_chemorcpt"/>
</dbReference>
<evidence type="ECO:0000256" key="2">
    <source>
        <dbReference type="ARBA" id="ARBA00022475"/>
    </source>
</evidence>
<evidence type="ECO:0000256" key="6">
    <source>
        <dbReference type="ARBA" id="ARBA00023170"/>
    </source>
</evidence>
<evidence type="ECO:0000256" key="5">
    <source>
        <dbReference type="ARBA" id="ARBA00023136"/>
    </source>
</evidence>
<feature type="transmembrane region" description="Helical" evidence="8">
    <location>
        <begin position="147"/>
        <end position="167"/>
    </location>
</feature>
<dbReference type="AlphaFoldDB" id="A0A6J2UCM6"/>
<accession>A0A6J2UCM6</accession>
<keyword evidence="2 8" id="KW-1003">Cell membrane</keyword>
<evidence type="ECO:0000313" key="10">
    <source>
        <dbReference type="RefSeq" id="XP_030385835.1"/>
    </source>
</evidence>
<dbReference type="GO" id="GO:0007165">
    <property type="term" value="P:signal transduction"/>
    <property type="evidence" value="ECO:0007669"/>
    <property type="project" value="UniProtKB-KW"/>
</dbReference>
<feature type="transmembrane region" description="Helical" evidence="8">
    <location>
        <begin position="336"/>
        <end position="353"/>
    </location>
</feature>
<feature type="transmembrane region" description="Helical" evidence="8">
    <location>
        <begin position="245"/>
        <end position="265"/>
    </location>
</feature>
<evidence type="ECO:0000256" key="1">
    <source>
        <dbReference type="ARBA" id="ARBA00004651"/>
    </source>
</evidence>
<reference evidence="10" key="1">
    <citation type="submission" date="2025-08" db="UniProtKB">
        <authorList>
            <consortium name="RefSeq"/>
        </authorList>
    </citation>
    <scope>IDENTIFICATION</scope>
    <source>
        <strain evidence="10">11010-0011.00</strain>
        <tissue evidence="10">Whole body</tissue>
    </source>
</reference>
<name>A0A6J2UCM6_DROLE</name>
<organism evidence="9 10">
    <name type="scientific">Drosophila lebanonensis</name>
    <name type="common">Fruit fly</name>
    <name type="synonym">Scaptodrosophila lebanonensis</name>
    <dbReference type="NCBI Taxonomy" id="7225"/>
    <lineage>
        <taxon>Eukaryota</taxon>
        <taxon>Metazoa</taxon>
        <taxon>Ecdysozoa</taxon>
        <taxon>Arthropoda</taxon>
        <taxon>Hexapoda</taxon>
        <taxon>Insecta</taxon>
        <taxon>Pterygota</taxon>
        <taxon>Neoptera</taxon>
        <taxon>Endopterygota</taxon>
        <taxon>Diptera</taxon>
        <taxon>Brachycera</taxon>
        <taxon>Muscomorpha</taxon>
        <taxon>Ephydroidea</taxon>
        <taxon>Drosophilidae</taxon>
        <taxon>Scaptodrosophila</taxon>
    </lineage>
</organism>
<evidence type="ECO:0000256" key="3">
    <source>
        <dbReference type="ARBA" id="ARBA00022692"/>
    </source>
</evidence>
<dbReference type="GO" id="GO:0043025">
    <property type="term" value="C:neuronal cell body"/>
    <property type="evidence" value="ECO:0007669"/>
    <property type="project" value="TreeGrafter"/>
</dbReference>
<dbReference type="GO" id="GO:0030424">
    <property type="term" value="C:axon"/>
    <property type="evidence" value="ECO:0007669"/>
    <property type="project" value="TreeGrafter"/>
</dbReference>
<keyword evidence="6 8" id="KW-0675">Receptor</keyword>
<comment type="similarity">
    <text evidence="8">Belongs to the insect chemoreceptor superfamily. Gustatory receptor (GR) family.</text>
</comment>
<proteinExistence type="inferred from homology"/>
<feature type="transmembrane region" description="Helical" evidence="8">
    <location>
        <begin position="109"/>
        <end position="127"/>
    </location>
</feature>
<evidence type="ECO:0000256" key="7">
    <source>
        <dbReference type="ARBA" id="ARBA00023224"/>
    </source>
</evidence>
<keyword evidence="5 8" id="KW-0472">Membrane</keyword>
<keyword evidence="7 8" id="KW-0807">Transducer</keyword>
<dbReference type="PANTHER" id="PTHR21143:SF131">
    <property type="entry name" value="GUSTATORY AND ODORANT RECEPTOR 63A-RELATED"/>
    <property type="match status" value="1"/>
</dbReference>
<dbReference type="PANTHER" id="PTHR21143">
    <property type="entry name" value="INVERTEBRATE GUSTATORY RECEPTOR"/>
    <property type="match status" value="1"/>
</dbReference>
<comment type="function">
    <text evidence="8">Gustatory receptor which mediates acceptance or avoidance behavior, depending on its substrates.</text>
</comment>
<dbReference type="GO" id="GO:0005886">
    <property type="term" value="C:plasma membrane"/>
    <property type="evidence" value="ECO:0007669"/>
    <property type="project" value="UniProtKB-SubCell"/>
</dbReference>
<comment type="caution">
    <text evidence="8">Lacks conserved residue(s) required for the propagation of feature annotation.</text>
</comment>
<dbReference type="Pfam" id="PF08395">
    <property type="entry name" value="7tm_7"/>
    <property type="match status" value="1"/>
</dbReference>
<keyword evidence="3 8" id="KW-0812">Transmembrane</keyword>
<dbReference type="Proteomes" id="UP000504634">
    <property type="component" value="Unplaced"/>
</dbReference>
<feature type="transmembrane region" description="Helical" evidence="8">
    <location>
        <begin position="202"/>
        <end position="225"/>
    </location>
</feature>
<protein>
    <recommendedName>
        <fullName evidence="8">Gustatory receptor</fullName>
    </recommendedName>
</protein>
<dbReference type="GO" id="GO:0030425">
    <property type="term" value="C:dendrite"/>
    <property type="evidence" value="ECO:0007669"/>
    <property type="project" value="TreeGrafter"/>
</dbReference>
<sequence length="492" mass="55604">MANYNRRKKPETVFLNVKPINAANTQSYLHGMRKYSIGMAECLDNDNRAPALGDEKRFSVATVGSQIHEFTPSVFYRNIAPVNWFLLLIGALPMVRSGPGRARLELKSVAFLYSIIFFIFLSCYVAYVAYHRIETVRSLSGPFEEAVIAYLFLVNILPIVMIPVLWWETDKVAKLFNDWDDFEVLYYQTCGHSLPLHLREKALWISIILPILSVLSVIVIHTTMVDLNLMQVVPYCILDNVTAMIGAWWYLICQALSITANFLALRFQKALRHIGPASMVADYRALWLRLSKLTRDTGTATCYTLMFMSLYLFFIITLSIYGLMSQMSAGLGIKDIGLLITAMWNVCLLFYICDEAYYASANVRTNFQKKLLMVELNWMNSDAQTEINMFLRATEMDPSNINCGGFFDINRNLFKGLLTTMVTYLVVLLQFQISIPTDTSGDDNMNITLADALMDSLHNDMTLLGSSSTTAATTTAAPTVRTTVRNTRGRKG</sequence>
<dbReference type="OrthoDB" id="6625921at2759"/>
<evidence type="ECO:0000256" key="8">
    <source>
        <dbReference type="RuleBase" id="RU363108"/>
    </source>
</evidence>
<dbReference type="RefSeq" id="XP_030385835.1">
    <property type="nucleotide sequence ID" value="XM_030529975.1"/>
</dbReference>
<dbReference type="GO" id="GO:0033041">
    <property type="term" value="F:sweet taste receptor activity"/>
    <property type="evidence" value="ECO:0007669"/>
    <property type="project" value="TreeGrafter"/>
</dbReference>
<dbReference type="CTD" id="38453"/>
<evidence type="ECO:0000313" key="9">
    <source>
        <dbReference type="Proteomes" id="UP000504634"/>
    </source>
</evidence>
<dbReference type="GeneID" id="115632730"/>
<keyword evidence="4 8" id="KW-1133">Transmembrane helix</keyword>